<organism evidence="2 3">
    <name type="scientific">Hortaea werneckii</name>
    <name type="common">Black yeast</name>
    <name type="synonym">Cladosporium werneckii</name>
    <dbReference type="NCBI Taxonomy" id="91943"/>
    <lineage>
        <taxon>Eukaryota</taxon>
        <taxon>Fungi</taxon>
        <taxon>Dikarya</taxon>
        <taxon>Ascomycota</taxon>
        <taxon>Pezizomycotina</taxon>
        <taxon>Dothideomycetes</taxon>
        <taxon>Dothideomycetidae</taxon>
        <taxon>Mycosphaerellales</taxon>
        <taxon>Teratosphaeriaceae</taxon>
        <taxon>Hortaea</taxon>
    </lineage>
</organism>
<name>A0A3M7HWI7_HORWE</name>
<accession>A0A3M7HWI7</accession>
<reference evidence="2 3" key="1">
    <citation type="journal article" date="2018" name="BMC Genomics">
        <title>Genomic evidence for intraspecific hybridization in a clonal and extremely halotolerant yeast.</title>
        <authorList>
            <person name="Gostincar C."/>
            <person name="Stajich J.E."/>
            <person name="Zupancic J."/>
            <person name="Zalar P."/>
            <person name="Gunde-Cimerman N."/>
        </authorList>
    </citation>
    <scope>NUCLEOTIDE SEQUENCE [LARGE SCALE GENOMIC DNA]</scope>
    <source>
        <strain evidence="2 3">EXF-562</strain>
    </source>
</reference>
<keyword evidence="1" id="KW-0175">Coiled coil</keyword>
<dbReference type="EMBL" id="QWIS01000003">
    <property type="protein sequence ID" value="RMZ17711.1"/>
    <property type="molecule type" value="Genomic_DNA"/>
</dbReference>
<feature type="coiled-coil region" evidence="1">
    <location>
        <begin position="119"/>
        <end position="160"/>
    </location>
</feature>
<sequence>MDRDNSLLASYKKRLADANDKIYSLEDQVVALQQQLEKNAPGTTTSQHMKNDMDIKMESDATRGALEATTKHCEQFEEANAALASFIATIENVSGVPASELGDRIKSLQESVSNGSKIETALRTQVNNYQKKIKKAEKNTARMKVELDEAQEKVQKLKADLFHPKVRLKAVGFAQAASSTEEEDDGHGGRCRLWRPGRFGARLEEADPRSIRAVAPAEVKAGQRYLWGSSLS</sequence>
<comment type="caution">
    <text evidence="2">The sequence shown here is derived from an EMBL/GenBank/DDBJ whole genome shotgun (WGS) entry which is preliminary data.</text>
</comment>
<dbReference type="AlphaFoldDB" id="A0A3M7HWI7"/>
<evidence type="ECO:0000256" key="1">
    <source>
        <dbReference type="SAM" id="Coils"/>
    </source>
</evidence>
<gene>
    <name evidence="2" type="ORF">D0860_00255</name>
</gene>
<evidence type="ECO:0000313" key="2">
    <source>
        <dbReference type="EMBL" id="RMZ17711.1"/>
    </source>
</evidence>
<protein>
    <submittedName>
        <fullName evidence="2">Uncharacterized protein</fullName>
    </submittedName>
</protein>
<proteinExistence type="predicted"/>
<evidence type="ECO:0000313" key="3">
    <source>
        <dbReference type="Proteomes" id="UP000280598"/>
    </source>
</evidence>
<dbReference type="Proteomes" id="UP000280598">
    <property type="component" value="Unassembled WGS sequence"/>
</dbReference>
<feature type="coiled-coil region" evidence="1">
    <location>
        <begin position="1"/>
        <end position="35"/>
    </location>
</feature>